<reference evidence="4" key="1">
    <citation type="journal article" date="2014" name="Proc. Natl. Acad. Sci. U.S.A.">
        <title>Extensive sampling of basidiomycete genomes demonstrates inadequacy of the white-rot/brown-rot paradigm for wood decay fungi.</title>
        <authorList>
            <person name="Riley R."/>
            <person name="Salamov A.A."/>
            <person name="Brown D.W."/>
            <person name="Nagy L.G."/>
            <person name="Floudas D."/>
            <person name="Held B.W."/>
            <person name="Levasseur A."/>
            <person name="Lombard V."/>
            <person name="Morin E."/>
            <person name="Otillar R."/>
            <person name="Lindquist E.A."/>
            <person name="Sun H."/>
            <person name="LaButti K.M."/>
            <person name="Schmutz J."/>
            <person name="Jabbour D."/>
            <person name="Luo H."/>
            <person name="Baker S.E."/>
            <person name="Pisabarro A.G."/>
            <person name="Walton J.D."/>
            <person name="Blanchette R.A."/>
            <person name="Henrissat B."/>
            <person name="Martin F."/>
            <person name="Cullen D."/>
            <person name="Hibbett D.S."/>
            <person name="Grigoriev I.V."/>
        </authorList>
    </citation>
    <scope>NUCLEOTIDE SEQUENCE [LARGE SCALE GENOMIC DNA]</scope>
    <source>
        <strain evidence="4">MUCL 33604</strain>
    </source>
</reference>
<dbReference type="HOGENOM" id="CLU_038844_0_0_1"/>
<feature type="compositionally biased region" description="Low complexity" evidence="1">
    <location>
        <begin position="191"/>
        <end position="200"/>
    </location>
</feature>
<organism evidence="3 4">
    <name type="scientific">Jaapia argillacea MUCL 33604</name>
    <dbReference type="NCBI Taxonomy" id="933084"/>
    <lineage>
        <taxon>Eukaryota</taxon>
        <taxon>Fungi</taxon>
        <taxon>Dikarya</taxon>
        <taxon>Basidiomycota</taxon>
        <taxon>Agaricomycotina</taxon>
        <taxon>Agaricomycetes</taxon>
        <taxon>Agaricomycetidae</taxon>
        <taxon>Jaapiales</taxon>
        <taxon>Jaapiaceae</taxon>
        <taxon>Jaapia</taxon>
    </lineage>
</organism>
<accession>A0A067Q672</accession>
<evidence type="ECO:0000313" key="3">
    <source>
        <dbReference type="EMBL" id="KDQ62553.1"/>
    </source>
</evidence>
<evidence type="ECO:0000313" key="4">
    <source>
        <dbReference type="Proteomes" id="UP000027265"/>
    </source>
</evidence>
<feature type="signal peptide" evidence="2">
    <location>
        <begin position="1"/>
        <end position="18"/>
    </location>
</feature>
<dbReference type="EMBL" id="KL197711">
    <property type="protein sequence ID" value="KDQ62553.1"/>
    <property type="molecule type" value="Genomic_DNA"/>
</dbReference>
<feature type="region of interest" description="Disordered" evidence="1">
    <location>
        <begin position="166"/>
        <end position="200"/>
    </location>
</feature>
<keyword evidence="2" id="KW-0732">Signal</keyword>
<name>A0A067Q672_9AGAM</name>
<dbReference type="OrthoDB" id="2362516at2759"/>
<feature type="chain" id="PRO_5001643779" description="Carbohydrate-binding module family 19 domain-containing protein" evidence="2">
    <location>
        <begin position="19"/>
        <end position="359"/>
    </location>
</feature>
<keyword evidence="4" id="KW-1185">Reference proteome</keyword>
<dbReference type="InParanoid" id="A0A067Q672"/>
<evidence type="ECO:0008006" key="5">
    <source>
        <dbReference type="Google" id="ProtNLM"/>
    </source>
</evidence>
<evidence type="ECO:0000256" key="2">
    <source>
        <dbReference type="SAM" id="SignalP"/>
    </source>
</evidence>
<dbReference type="AlphaFoldDB" id="A0A067Q672"/>
<sequence length="359" mass="35001">MINCLTLVLALAAVSVNALPLNKRIAQVISASTTKWEAACNKAGGGQQCNTVAVNSFGTLLAAAGPCDQQNAADNMINLAKQLNNDPDMITFAQLFAQQPRNSPNSLSIPYCQTAPANAELNGLFQCQFQSTNPQLFVGNLTPGQTGTIPFGLNAAVNPAGSCPAHTSGPIADGTQLTDITSDPGVGNSGSGNAAPANSSATATIASTPSAIPSAVGAAAASPTSSATAGSCSAPANGGSGAGSTVATTSVQAAVASPSASTSSGDFHLQNGLQAQALNKSFQSLTATSSCQGGTQACVGSSFAQCVGGSFVTTPCSGGLVCLALPLVNKPGTSIACTTESDGASRIAATGAQGGITGA</sequence>
<protein>
    <recommendedName>
        <fullName evidence="5">Carbohydrate-binding module family 19 domain-containing protein</fullName>
    </recommendedName>
</protein>
<proteinExistence type="predicted"/>
<dbReference type="Proteomes" id="UP000027265">
    <property type="component" value="Unassembled WGS sequence"/>
</dbReference>
<evidence type="ECO:0000256" key="1">
    <source>
        <dbReference type="SAM" id="MobiDB-lite"/>
    </source>
</evidence>
<gene>
    <name evidence="3" type="ORF">JAAARDRAFT_30457</name>
</gene>